<sequence length="201" mass="21649">MSKIIAFVGFTASESFVKDRAQFNEALAKIATVDGHVSSFWGLQVSEEGAKMGYIIAVWESTEHYKRFTTSEIFNQTFAILKTAAASEITRYQFTAVTGTPLPALQAEITELAVVKPKAGVSASAVTEATNRVTNTFNAHGHPAALGQSVNGDEVYLIVVGWPSVTESLANVKGEPFASLLVDFLSVADLERTHAVLDKHN</sequence>
<dbReference type="InterPro" id="IPR011008">
    <property type="entry name" value="Dimeric_a/b-barrel"/>
</dbReference>
<dbReference type="OrthoDB" id="3830579at2759"/>
<reference evidence="1" key="1">
    <citation type="journal article" date="2019" name="Environ. Microbiol.">
        <title>Fungal ecological strategies reflected in gene transcription - a case study of two litter decomposers.</title>
        <authorList>
            <person name="Barbi F."/>
            <person name="Kohler A."/>
            <person name="Barry K."/>
            <person name="Baskaran P."/>
            <person name="Daum C."/>
            <person name="Fauchery L."/>
            <person name="Ihrmark K."/>
            <person name="Kuo A."/>
            <person name="LaButti K."/>
            <person name="Lipzen A."/>
            <person name="Morin E."/>
            <person name="Grigoriev I.V."/>
            <person name="Henrissat B."/>
            <person name="Lindahl B."/>
            <person name="Martin F."/>
        </authorList>
    </citation>
    <scope>NUCLEOTIDE SEQUENCE</scope>
    <source>
        <strain evidence="1">JB14</strain>
    </source>
</reference>
<gene>
    <name evidence="1" type="ORF">BT96DRAFT_992465</name>
</gene>
<name>A0A6A4HSK1_9AGAR</name>
<dbReference type="SUPFAM" id="SSF54909">
    <property type="entry name" value="Dimeric alpha+beta barrel"/>
    <property type="match status" value="1"/>
</dbReference>
<proteinExistence type="predicted"/>
<dbReference type="Gene3D" id="3.30.70.100">
    <property type="match status" value="1"/>
</dbReference>
<accession>A0A6A4HSK1</accession>
<dbReference type="EMBL" id="ML769450">
    <property type="protein sequence ID" value="KAE9401106.1"/>
    <property type="molecule type" value="Genomic_DNA"/>
</dbReference>
<organism evidence="1 2">
    <name type="scientific">Gymnopus androsaceus JB14</name>
    <dbReference type="NCBI Taxonomy" id="1447944"/>
    <lineage>
        <taxon>Eukaryota</taxon>
        <taxon>Fungi</taxon>
        <taxon>Dikarya</taxon>
        <taxon>Basidiomycota</taxon>
        <taxon>Agaricomycotina</taxon>
        <taxon>Agaricomycetes</taxon>
        <taxon>Agaricomycetidae</taxon>
        <taxon>Agaricales</taxon>
        <taxon>Marasmiineae</taxon>
        <taxon>Omphalotaceae</taxon>
        <taxon>Gymnopus</taxon>
    </lineage>
</organism>
<evidence type="ECO:0008006" key="3">
    <source>
        <dbReference type="Google" id="ProtNLM"/>
    </source>
</evidence>
<dbReference type="Proteomes" id="UP000799118">
    <property type="component" value="Unassembled WGS sequence"/>
</dbReference>
<protein>
    <recommendedName>
        <fullName evidence="3">ABM domain-containing protein</fullName>
    </recommendedName>
</protein>
<evidence type="ECO:0000313" key="2">
    <source>
        <dbReference type="Proteomes" id="UP000799118"/>
    </source>
</evidence>
<dbReference type="AlphaFoldDB" id="A0A6A4HSK1"/>
<keyword evidence="2" id="KW-1185">Reference proteome</keyword>
<evidence type="ECO:0000313" key="1">
    <source>
        <dbReference type="EMBL" id="KAE9401106.1"/>
    </source>
</evidence>